<evidence type="ECO:0000259" key="3">
    <source>
        <dbReference type="PROSITE" id="PS50089"/>
    </source>
</evidence>
<dbReference type="InterPro" id="IPR013083">
    <property type="entry name" value="Znf_RING/FYVE/PHD"/>
</dbReference>
<dbReference type="Proteomes" id="UP000295703">
    <property type="component" value="Unassembled WGS sequence"/>
</dbReference>
<protein>
    <recommendedName>
        <fullName evidence="3">RING-type domain-containing protein</fullName>
    </recommendedName>
</protein>
<evidence type="ECO:0000256" key="1">
    <source>
        <dbReference type="PROSITE-ProRule" id="PRU00175"/>
    </source>
</evidence>
<dbReference type="GO" id="GO:0016567">
    <property type="term" value="P:protein ubiquitination"/>
    <property type="evidence" value="ECO:0007669"/>
    <property type="project" value="UniProtKB-UniPathway"/>
</dbReference>
<comment type="caution">
    <text evidence="4">The sequence shown here is derived from an EMBL/GenBank/DDBJ whole genome shotgun (WGS) entry which is preliminary data.</text>
</comment>
<dbReference type="STRING" id="5466.A0A4V6QEQ7"/>
<accession>A0A4V6QEQ7</accession>
<organism evidence="4 5">
    <name type="scientific">Colletotrichum trifolii</name>
    <dbReference type="NCBI Taxonomy" id="5466"/>
    <lineage>
        <taxon>Eukaryota</taxon>
        <taxon>Fungi</taxon>
        <taxon>Dikarya</taxon>
        <taxon>Ascomycota</taxon>
        <taxon>Pezizomycotina</taxon>
        <taxon>Sordariomycetes</taxon>
        <taxon>Hypocreomycetidae</taxon>
        <taxon>Glomerellales</taxon>
        <taxon>Glomerellaceae</taxon>
        <taxon>Colletotrichum</taxon>
        <taxon>Colletotrichum orbiculare species complex</taxon>
    </lineage>
</organism>
<evidence type="ECO:0000313" key="5">
    <source>
        <dbReference type="Proteomes" id="UP000295703"/>
    </source>
</evidence>
<reference evidence="4 5" key="1">
    <citation type="submission" date="2018-12" db="EMBL/GenBank/DDBJ databases">
        <title>Genome sequence and assembly of Colletotrichum trifolii.</title>
        <authorList>
            <person name="Gan P."/>
            <person name="Shirasu K."/>
        </authorList>
    </citation>
    <scope>NUCLEOTIDE SEQUENCE [LARGE SCALE GENOMIC DNA]</scope>
    <source>
        <strain evidence="4 5">543-2</strain>
    </source>
</reference>
<dbReference type="InterPro" id="IPR001841">
    <property type="entry name" value="Znf_RING"/>
</dbReference>
<keyword evidence="5" id="KW-1185">Reference proteome</keyword>
<evidence type="ECO:0000313" key="4">
    <source>
        <dbReference type="EMBL" id="TDZ48263.1"/>
    </source>
</evidence>
<dbReference type="EMBL" id="RYZW01000099">
    <property type="protein sequence ID" value="TDZ48263.1"/>
    <property type="molecule type" value="Genomic_DNA"/>
</dbReference>
<feature type="compositionally biased region" description="Polar residues" evidence="2">
    <location>
        <begin position="91"/>
        <end position="104"/>
    </location>
</feature>
<evidence type="ECO:0000256" key="2">
    <source>
        <dbReference type="SAM" id="MobiDB-lite"/>
    </source>
</evidence>
<feature type="compositionally biased region" description="Gly residues" evidence="2">
    <location>
        <begin position="201"/>
        <end position="212"/>
    </location>
</feature>
<dbReference type="GO" id="GO:0008270">
    <property type="term" value="F:zinc ion binding"/>
    <property type="evidence" value="ECO:0007669"/>
    <property type="project" value="UniProtKB-KW"/>
</dbReference>
<dbReference type="PROSITE" id="PS50089">
    <property type="entry name" value="ZF_RING_2"/>
    <property type="match status" value="1"/>
</dbReference>
<sequence length="232" mass="25158">MEIIRDGRFIGLASHARRDPATRVWQAETLKQSLFRASCFAELTFPNGSPICIAPLFVSNNIDVRATTGGQPVSVQAAATLAPSDEHGSGPASNAEQQTRQGSGSVHHRVSTGINSFRLSRVAQLWKRPRSDRCGPDGPPDDDILTLNKCQHAFHAKCLSSWFLIERYDCPICRSQYWQTREMRTRAASAPPGPSSFEIGVGAGGTGHGSGTGPRRPPPVRMAVERFGVPIL</sequence>
<dbReference type="Gene3D" id="3.30.40.10">
    <property type="entry name" value="Zinc/RING finger domain, C3HC4 (zinc finger)"/>
    <property type="match status" value="1"/>
</dbReference>
<dbReference type="UniPathway" id="UPA00143"/>
<keyword evidence="1" id="KW-0863">Zinc-finger</keyword>
<dbReference type="SUPFAM" id="SSF57850">
    <property type="entry name" value="RING/U-box"/>
    <property type="match status" value="1"/>
</dbReference>
<dbReference type="AlphaFoldDB" id="A0A4V6QEQ7"/>
<feature type="domain" description="RING-type" evidence="3">
    <location>
        <begin position="134"/>
        <end position="174"/>
    </location>
</feature>
<keyword evidence="1" id="KW-0479">Metal-binding</keyword>
<proteinExistence type="predicted"/>
<dbReference type="Pfam" id="PF13639">
    <property type="entry name" value="zf-RING_2"/>
    <property type="match status" value="1"/>
</dbReference>
<keyword evidence="1" id="KW-0862">Zinc</keyword>
<feature type="region of interest" description="Disordered" evidence="2">
    <location>
        <begin position="81"/>
        <end position="108"/>
    </location>
</feature>
<name>A0A4V6QEQ7_COLTR</name>
<feature type="region of interest" description="Disordered" evidence="2">
    <location>
        <begin position="187"/>
        <end position="220"/>
    </location>
</feature>
<gene>
    <name evidence="4" type="ORF">CTRI78_v008323</name>
</gene>